<evidence type="ECO:0000313" key="3">
    <source>
        <dbReference type="Proteomes" id="UP000579647"/>
    </source>
</evidence>
<name>A0A840WU36_9ACTN</name>
<dbReference type="Proteomes" id="UP000579647">
    <property type="component" value="Unassembled WGS sequence"/>
</dbReference>
<protein>
    <submittedName>
        <fullName evidence="2">Uncharacterized protein</fullName>
    </submittedName>
</protein>
<comment type="caution">
    <text evidence="2">The sequence shown here is derived from an EMBL/GenBank/DDBJ whole genome shotgun (WGS) entry which is preliminary data.</text>
</comment>
<evidence type="ECO:0000256" key="1">
    <source>
        <dbReference type="SAM" id="MobiDB-lite"/>
    </source>
</evidence>
<dbReference type="RefSeq" id="WP_184369398.1">
    <property type="nucleotide sequence ID" value="NZ_BAAAKM010000143.1"/>
</dbReference>
<sequence>MPDIYTDDLLTVAEEALQPPAHLTPAQLAEWHSHTLRKRLPLIRQALRLACEERDSELATLLIDEAITEHPDPPRALRAVGGDGASLPRPSQANPPTEDELPIPEHILCPLLYKHWNLTIEGQPPHEVYLARRPIGWTGLGDPFERITAPTRHELLRLLGCRILGIDQTNGPHPPLT</sequence>
<dbReference type="EMBL" id="JACHDO010000001">
    <property type="protein sequence ID" value="MBB5495057.1"/>
    <property type="molecule type" value="Genomic_DNA"/>
</dbReference>
<reference evidence="2 3" key="1">
    <citation type="submission" date="2020-08" db="EMBL/GenBank/DDBJ databases">
        <title>Sequencing the genomes of 1000 actinobacteria strains.</title>
        <authorList>
            <person name="Klenk H.-P."/>
        </authorList>
    </citation>
    <scope>NUCLEOTIDE SEQUENCE [LARGE SCALE GENOMIC DNA]</scope>
    <source>
        <strain evidence="2 3">DSM 44598</strain>
    </source>
</reference>
<feature type="region of interest" description="Disordered" evidence="1">
    <location>
        <begin position="72"/>
        <end position="98"/>
    </location>
</feature>
<proteinExistence type="predicted"/>
<gene>
    <name evidence="2" type="ORF">HNR07_006194</name>
</gene>
<keyword evidence="3" id="KW-1185">Reference proteome</keyword>
<accession>A0A840WU36</accession>
<dbReference type="AlphaFoldDB" id="A0A840WU36"/>
<evidence type="ECO:0000313" key="2">
    <source>
        <dbReference type="EMBL" id="MBB5495057.1"/>
    </source>
</evidence>
<organism evidence="2 3">
    <name type="scientific">Nocardiopsis metallicus</name>
    <dbReference type="NCBI Taxonomy" id="179819"/>
    <lineage>
        <taxon>Bacteria</taxon>
        <taxon>Bacillati</taxon>
        <taxon>Actinomycetota</taxon>
        <taxon>Actinomycetes</taxon>
        <taxon>Streptosporangiales</taxon>
        <taxon>Nocardiopsidaceae</taxon>
        <taxon>Nocardiopsis</taxon>
    </lineage>
</organism>